<gene>
    <name evidence="1" type="ORF">HMPREF1090_04340</name>
</gene>
<name>A0A0E2H4Y7_9FIRM</name>
<dbReference type="HOGENOM" id="CLU_1764818_0_0_9"/>
<dbReference type="AlphaFoldDB" id="A0A0E2H4Y7"/>
<dbReference type="PATRIC" id="fig|999408.3.peg.4656"/>
<protein>
    <submittedName>
        <fullName evidence="1">Uncharacterized protein</fullName>
    </submittedName>
</protein>
<dbReference type="RefSeq" id="WP_002594113.1">
    <property type="nucleotide sequence ID" value="NZ_KB850984.1"/>
</dbReference>
<evidence type="ECO:0000313" key="1">
    <source>
        <dbReference type="EMBL" id="ENZ10211.1"/>
    </source>
</evidence>
<dbReference type="Proteomes" id="UP000013085">
    <property type="component" value="Unassembled WGS sequence"/>
</dbReference>
<comment type="caution">
    <text evidence="1">The sequence shown here is derived from an EMBL/GenBank/DDBJ whole genome shotgun (WGS) entry which is preliminary data.</text>
</comment>
<dbReference type="EMBL" id="AGYR01000048">
    <property type="protein sequence ID" value="ENZ10211.1"/>
    <property type="molecule type" value="Genomic_DNA"/>
</dbReference>
<reference evidence="1 2" key="1">
    <citation type="submission" date="2013-01" db="EMBL/GenBank/DDBJ databases">
        <title>The Genome Sequence of Clostridium clostridioforme 90A8.</title>
        <authorList>
            <consortium name="The Broad Institute Genome Sequencing Platform"/>
            <person name="Earl A."/>
            <person name="Ward D."/>
            <person name="Feldgarden M."/>
            <person name="Gevers D."/>
            <person name="Courvalin P."/>
            <person name="Lambert T."/>
            <person name="Walker B."/>
            <person name="Young S.K."/>
            <person name="Zeng Q."/>
            <person name="Gargeya S."/>
            <person name="Fitzgerald M."/>
            <person name="Haas B."/>
            <person name="Abouelleil A."/>
            <person name="Alvarado L."/>
            <person name="Arachchi H.M."/>
            <person name="Berlin A.M."/>
            <person name="Chapman S.B."/>
            <person name="Dewar J."/>
            <person name="Goldberg J."/>
            <person name="Griggs A."/>
            <person name="Gujja S."/>
            <person name="Hansen M."/>
            <person name="Howarth C."/>
            <person name="Imamovic A."/>
            <person name="Larimer J."/>
            <person name="McCowan C."/>
            <person name="Murphy C."/>
            <person name="Neiman D."/>
            <person name="Pearson M."/>
            <person name="Priest M."/>
            <person name="Roberts A."/>
            <person name="Saif S."/>
            <person name="Shea T."/>
            <person name="Sisk P."/>
            <person name="Sykes S."/>
            <person name="Wortman J."/>
            <person name="Nusbaum C."/>
            <person name="Birren B."/>
        </authorList>
    </citation>
    <scope>NUCLEOTIDE SEQUENCE [LARGE SCALE GENOMIC DNA]</scope>
    <source>
        <strain evidence="1 2">90A8</strain>
    </source>
</reference>
<proteinExistence type="predicted"/>
<sequence>MALKTNYKADVFEGNRKYQIIQDGEGKSEIQDVTVYSQEGDVFGPKDINATNRAVNALRNDKQITIPAFTQSAAPYTADIKVQHLKTTDAIELYAGLIKSDSELTVAQKAEKIKIRRKYLNMIDNAECNTDGILTVTSYSKKPATEFAVWLRGCSAEEE</sequence>
<evidence type="ECO:0000313" key="2">
    <source>
        <dbReference type="Proteomes" id="UP000013085"/>
    </source>
</evidence>
<organism evidence="1 2">
    <name type="scientific">[Clostridium] clostridioforme 90A8</name>
    <dbReference type="NCBI Taxonomy" id="999408"/>
    <lineage>
        <taxon>Bacteria</taxon>
        <taxon>Bacillati</taxon>
        <taxon>Bacillota</taxon>
        <taxon>Clostridia</taxon>
        <taxon>Lachnospirales</taxon>
        <taxon>Lachnospiraceae</taxon>
        <taxon>Enterocloster</taxon>
    </lineage>
</organism>
<accession>A0A0E2H4Y7</accession>